<feature type="transmembrane region" description="Helical" evidence="1">
    <location>
        <begin position="9"/>
        <end position="28"/>
    </location>
</feature>
<name>A0AAW9I8T6_CLOPF</name>
<evidence type="ECO:0000256" key="1">
    <source>
        <dbReference type="SAM" id="Phobius"/>
    </source>
</evidence>
<feature type="non-terminal residue" evidence="2">
    <location>
        <position position="72"/>
    </location>
</feature>
<keyword evidence="1" id="KW-0472">Membrane</keyword>
<gene>
    <name evidence="2" type="ORF">GNF68_17855</name>
</gene>
<evidence type="ECO:0008006" key="4">
    <source>
        <dbReference type="Google" id="ProtNLM"/>
    </source>
</evidence>
<evidence type="ECO:0000313" key="2">
    <source>
        <dbReference type="EMBL" id="MDZ4910826.1"/>
    </source>
</evidence>
<proteinExistence type="predicted"/>
<accession>A0AAW9I8T6</accession>
<keyword evidence="1" id="KW-1133">Transmembrane helix</keyword>
<protein>
    <recommendedName>
        <fullName evidence="4">Lipoprotein</fullName>
    </recommendedName>
</protein>
<evidence type="ECO:0000313" key="3">
    <source>
        <dbReference type="Proteomes" id="UP001288778"/>
    </source>
</evidence>
<dbReference type="PROSITE" id="PS51257">
    <property type="entry name" value="PROKAR_LIPOPROTEIN"/>
    <property type="match status" value="1"/>
</dbReference>
<organism evidence="2 3">
    <name type="scientific">Clostridium perfringens</name>
    <dbReference type="NCBI Taxonomy" id="1502"/>
    <lineage>
        <taxon>Bacteria</taxon>
        <taxon>Bacillati</taxon>
        <taxon>Bacillota</taxon>
        <taxon>Clostridia</taxon>
        <taxon>Eubacteriales</taxon>
        <taxon>Clostridiaceae</taxon>
        <taxon>Clostridium</taxon>
    </lineage>
</organism>
<keyword evidence="1" id="KW-0812">Transmembrane</keyword>
<dbReference type="AlphaFoldDB" id="A0AAW9I8T6"/>
<reference evidence="2" key="1">
    <citation type="submission" date="2019-11" db="EMBL/GenBank/DDBJ databases">
        <title>Characterization of Clostridium perfringens isolates from swine manure treated agricultural soils.</title>
        <authorList>
            <person name="Wushke S.T."/>
        </authorList>
    </citation>
    <scope>NUCLEOTIDE SEQUENCE</scope>
    <source>
        <strain evidence="2">X94</strain>
    </source>
</reference>
<dbReference type="Proteomes" id="UP001288778">
    <property type="component" value="Unassembled WGS sequence"/>
</dbReference>
<comment type="caution">
    <text evidence="2">The sequence shown here is derived from an EMBL/GenBank/DDBJ whole genome shotgun (WGS) entry which is preliminary data.</text>
</comment>
<feature type="transmembrane region" description="Helical" evidence="1">
    <location>
        <begin position="48"/>
        <end position="71"/>
    </location>
</feature>
<dbReference type="RefSeq" id="WP_409193378.1">
    <property type="nucleotide sequence ID" value="NZ_WNUI01000794.1"/>
</dbReference>
<dbReference type="EMBL" id="WNUI01000794">
    <property type="protein sequence ID" value="MDZ4910826.1"/>
    <property type="molecule type" value="Genomic_DNA"/>
</dbReference>
<sequence>MNTLKIKKILGMTSIVSLALSCIMLFILKVESSLYIMYYPCDLIGYGLRKLSLSSTIGNIIALFIYTLTCLI</sequence>